<reference evidence="2 3" key="1">
    <citation type="submission" date="2019-07" db="EMBL/GenBank/DDBJ databases">
        <title>Whole genome shotgun sequence of Nocardia ninae NBRC 108245.</title>
        <authorList>
            <person name="Hosoyama A."/>
            <person name="Uohara A."/>
            <person name="Ohji S."/>
            <person name="Ichikawa N."/>
        </authorList>
    </citation>
    <scope>NUCLEOTIDE SEQUENCE [LARGE SCALE GENOMIC DNA]</scope>
    <source>
        <strain evidence="2 3">NBRC 108245</strain>
    </source>
</reference>
<dbReference type="RefSeq" id="WP_135233024.1">
    <property type="nucleotide sequence ID" value="NZ_BJXA01000011.1"/>
</dbReference>
<keyword evidence="3" id="KW-1185">Reference proteome</keyword>
<evidence type="ECO:0000256" key="1">
    <source>
        <dbReference type="SAM" id="MobiDB-lite"/>
    </source>
</evidence>
<feature type="region of interest" description="Disordered" evidence="1">
    <location>
        <begin position="46"/>
        <end position="81"/>
    </location>
</feature>
<evidence type="ECO:0000313" key="2">
    <source>
        <dbReference type="EMBL" id="GEM37819.1"/>
    </source>
</evidence>
<dbReference type="OrthoDB" id="4560283at2"/>
<accession>A0A511MB44</accession>
<proteinExistence type="predicted"/>
<protein>
    <submittedName>
        <fullName evidence="2">Uncharacterized protein</fullName>
    </submittedName>
</protein>
<organism evidence="2 3">
    <name type="scientific">Nocardia ninae NBRC 108245</name>
    <dbReference type="NCBI Taxonomy" id="1210091"/>
    <lineage>
        <taxon>Bacteria</taxon>
        <taxon>Bacillati</taxon>
        <taxon>Actinomycetota</taxon>
        <taxon>Actinomycetes</taxon>
        <taxon>Mycobacteriales</taxon>
        <taxon>Nocardiaceae</taxon>
        <taxon>Nocardia</taxon>
    </lineage>
</organism>
<gene>
    <name evidence="2" type="ORF">NN4_23380</name>
</gene>
<comment type="caution">
    <text evidence="2">The sequence shown here is derived from an EMBL/GenBank/DDBJ whole genome shotgun (WGS) entry which is preliminary data.</text>
</comment>
<name>A0A511MB44_9NOCA</name>
<evidence type="ECO:0000313" key="3">
    <source>
        <dbReference type="Proteomes" id="UP000321424"/>
    </source>
</evidence>
<dbReference type="Proteomes" id="UP000321424">
    <property type="component" value="Unassembled WGS sequence"/>
</dbReference>
<dbReference type="AlphaFoldDB" id="A0A511MB44"/>
<sequence length="81" mass="9068">MANVDAVRLSHELGIDLAHAMLRLRREGHPGETHHDTCLRIIAEEGGRSQTPRRTFTPYGARPTADGTIPVIPPDRPRRPR</sequence>
<dbReference type="EMBL" id="BJXA01000011">
    <property type="protein sequence ID" value="GEM37819.1"/>
    <property type="molecule type" value="Genomic_DNA"/>
</dbReference>